<dbReference type="EMBL" id="BONI01000082">
    <property type="protein sequence ID" value="GIG10194.1"/>
    <property type="molecule type" value="Genomic_DNA"/>
</dbReference>
<dbReference type="AlphaFoldDB" id="A0A8J3L6R3"/>
<keyword evidence="2" id="KW-1185">Reference proteome</keyword>
<dbReference type="RefSeq" id="WP_203698037.1">
    <property type="nucleotide sequence ID" value="NZ_BAAALC010000003.1"/>
</dbReference>
<comment type="caution">
    <text evidence="1">The sequence shown here is derived from an EMBL/GenBank/DDBJ whole genome shotgun (WGS) entry which is preliminary data.</text>
</comment>
<accession>A0A8J3L6R3</accession>
<sequence length="301" mass="31459">MTPTPEQLTDVLTANGYTVHLAGDDTFGPRGWTVHYPGDERTLRIDTRPNAVPHALAQLARDAATGRRAAAVLASLGEQPTQSGPGGRPCSVCEMDGMTCLDELNRSGSHCCSACGLADVHGVATADPAGDPGPTPRAQSAHVRVVVVVDWVRSRVHMITSDDAAARQATVELAAKYDGNPNAVTMWAWAVDVPKAAGLDLSPMPTALELADEYQRRIAASATDASLCGDTWLPAGLADPGAIHGWRDAGGIPEPKPIDPATVDGMHECFAVEIGIAHHPHVIEIFGKRVGCPGVPSKAAI</sequence>
<organism evidence="1 2">
    <name type="scientific">Catellatospora coxensis</name>
    <dbReference type="NCBI Taxonomy" id="310354"/>
    <lineage>
        <taxon>Bacteria</taxon>
        <taxon>Bacillati</taxon>
        <taxon>Actinomycetota</taxon>
        <taxon>Actinomycetes</taxon>
        <taxon>Micromonosporales</taxon>
        <taxon>Micromonosporaceae</taxon>
        <taxon>Catellatospora</taxon>
    </lineage>
</organism>
<evidence type="ECO:0000313" key="2">
    <source>
        <dbReference type="Proteomes" id="UP000630887"/>
    </source>
</evidence>
<name>A0A8J3L6R3_9ACTN</name>
<dbReference type="Proteomes" id="UP000630887">
    <property type="component" value="Unassembled WGS sequence"/>
</dbReference>
<reference evidence="1 2" key="1">
    <citation type="submission" date="2021-01" db="EMBL/GenBank/DDBJ databases">
        <title>Whole genome shotgun sequence of Catellatospora coxensis NBRC 107359.</title>
        <authorList>
            <person name="Komaki H."/>
            <person name="Tamura T."/>
        </authorList>
    </citation>
    <scope>NUCLEOTIDE SEQUENCE [LARGE SCALE GENOMIC DNA]</scope>
    <source>
        <strain evidence="1 2">NBRC 107359</strain>
    </source>
</reference>
<protein>
    <submittedName>
        <fullName evidence="1">Uncharacterized protein</fullName>
    </submittedName>
</protein>
<gene>
    <name evidence="1" type="ORF">Cco03nite_68940</name>
</gene>
<proteinExistence type="predicted"/>
<evidence type="ECO:0000313" key="1">
    <source>
        <dbReference type="EMBL" id="GIG10194.1"/>
    </source>
</evidence>